<dbReference type="Proteomes" id="UP000011682">
    <property type="component" value="Unassembled WGS sequence"/>
</dbReference>
<sequence>MRRPWFVLIALSSLSLACPSGNVDPGPGDAGAPPASASGLPSELRPPTAGSSMERPPEGAGLPEHLKPPR</sequence>
<protein>
    <recommendedName>
        <fullName evidence="5">Lipoprotein</fullName>
    </recommendedName>
</protein>
<evidence type="ECO:0000313" key="4">
    <source>
        <dbReference type="Proteomes" id="UP000011682"/>
    </source>
</evidence>
<comment type="caution">
    <text evidence="3">The sequence shown here is derived from an EMBL/GenBank/DDBJ whole genome shotgun (WGS) entry which is preliminary data.</text>
</comment>
<evidence type="ECO:0000313" key="3">
    <source>
        <dbReference type="EMBL" id="EPX63811.1"/>
    </source>
</evidence>
<name>S9PLA2_CYSF2</name>
<evidence type="ECO:0008006" key="5">
    <source>
        <dbReference type="Google" id="ProtNLM"/>
    </source>
</evidence>
<dbReference type="PROSITE" id="PS51257">
    <property type="entry name" value="PROKAR_LIPOPROTEIN"/>
    <property type="match status" value="1"/>
</dbReference>
<feature type="chain" id="PRO_5004567591" description="Lipoprotein" evidence="2">
    <location>
        <begin position="18"/>
        <end position="70"/>
    </location>
</feature>
<keyword evidence="2" id="KW-0732">Signal</keyword>
<dbReference type="EMBL" id="ANAH02000004">
    <property type="protein sequence ID" value="EPX63811.1"/>
    <property type="molecule type" value="Genomic_DNA"/>
</dbReference>
<proteinExistence type="predicted"/>
<accession>S9PLA2</accession>
<feature type="compositionally biased region" description="Low complexity" evidence="1">
    <location>
        <begin position="24"/>
        <end position="39"/>
    </location>
</feature>
<organism evidence="3 4">
    <name type="scientific">Cystobacter fuscus (strain ATCC 25194 / DSM 2262 / NBRC 100088 / M29)</name>
    <dbReference type="NCBI Taxonomy" id="1242864"/>
    <lineage>
        <taxon>Bacteria</taxon>
        <taxon>Pseudomonadati</taxon>
        <taxon>Myxococcota</taxon>
        <taxon>Myxococcia</taxon>
        <taxon>Myxococcales</taxon>
        <taxon>Cystobacterineae</taxon>
        <taxon>Archangiaceae</taxon>
        <taxon>Cystobacter</taxon>
    </lineage>
</organism>
<gene>
    <name evidence="3" type="ORF">D187_004940</name>
</gene>
<dbReference type="RefSeq" id="WP_002632702.1">
    <property type="nucleotide sequence ID" value="NZ_ANAH02000004.1"/>
</dbReference>
<dbReference type="OrthoDB" id="9933556at2"/>
<evidence type="ECO:0000256" key="1">
    <source>
        <dbReference type="SAM" id="MobiDB-lite"/>
    </source>
</evidence>
<feature type="region of interest" description="Disordered" evidence="1">
    <location>
        <begin position="18"/>
        <end position="70"/>
    </location>
</feature>
<evidence type="ECO:0000256" key="2">
    <source>
        <dbReference type="SAM" id="SignalP"/>
    </source>
</evidence>
<feature type="signal peptide" evidence="2">
    <location>
        <begin position="1"/>
        <end position="17"/>
    </location>
</feature>
<reference evidence="3" key="1">
    <citation type="submission" date="2013-05" db="EMBL/GenBank/DDBJ databases">
        <title>Genome assembly of Cystobacter fuscus DSM 2262.</title>
        <authorList>
            <person name="Sharma G."/>
            <person name="Khatri I."/>
            <person name="Kaur C."/>
            <person name="Mayilraj S."/>
            <person name="Subramanian S."/>
        </authorList>
    </citation>
    <scope>NUCLEOTIDE SEQUENCE [LARGE SCALE GENOMIC DNA]</scope>
    <source>
        <strain evidence="3">DSM 2262</strain>
    </source>
</reference>
<keyword evidence="4" id="KW-1185">Reference proteome</keyword>
<dbReference type="AlphaFoldDB" id="S9PLA2"/>